<dbReference type="Proteomes" id="UP000028705">
    <property type="component" value="Unassembled WGS sequence"/>
</dbReference>
<dbReference type="RefSeq" id="WP_034711600.1">
    <property type="nucleotide sequence ID" value="NZ_JPRH01000004.1"/>
</dbReference>
<feature type="signal peptide" evidence="1">
    <location>
        <begin position="1"/>
        <end position="20"/>
    </location>
</feature>
<dbReference type="STRING" id="445961.IW15_12745"/>
<keyword evidence="3" id="KW-1185">Reference proteome</keyword>
<protein>
    <submittedName>
        <fullName evidence="2">Uncharacterized protein</fullName>
    </submittedName>
</protein>
<comment type="caution">
    <text evidence="2">The sequence shown here is derived from an EMBL/GenBank/DDBJ whole genome shotgun (WGS) entry which is preliminary data.</text>
</comment>
<accession>A0A086A6U9</accession>
<keyword evidence="1" id="KW-0732">Signal</keyword>
<dbReference type="EMBL" id="JPRH01000004">
    <property type="protein sequence ID" value="KFF12413.1"/>
    <property type="molecule type" value="Genomic_DNA"/>
</dbReference>
<evidence type="ECO:0000313" key="2">
    <source>
        <dbReference type="EMBL" id="KFF12413.1"/>
    </source>
</evidence>
<organism evidence="2 3">
    <name type="scientific">Chryseobacterium soli</name>
    <dbReference type="NCBI Taxonomy" id="445961"/>
    <lineage>
        <taxon>Bacteria</taxon>
        <taxon>Pseudomonadati</taxon>
        <taxon>Bacteroidota</taxon>
        <taxon>Flavobacteriia</taxon>
        <taxon>Flavobacteriales</taxon>
        <taxon>Weeksellaceae</taxon>
        <taxon>Chryseobacterium group</taxon>
        <taxon>Chryseobacterium</taxon>
    </lineage>
</organism>
<sequence length="235" mass="24698">MKKMTMLLCCFSLQILFSQVGINTSNPQKMLDVNGNFSSKYQDASTGLFYELTNYKNDLAGSPTTTMSIANNSSLSAATEYSLLGIGKGAGNFVVKDANGISVLQFNAGITAFISQTTTASTSFWGQSTGSNPYSRMEVGNASGASAKVETNTTNGIQFTANSISGTTQSTYSFPAETGTNGQIMALNGNTTSLTGKLQWKNISDIMILKSPNGSCYKITVNDSGVLSTSSIACN</sequence>
<feature type="chain" id="PRO_5001802392" evidence="1">
    <location>
        <begin position="21"/>
        <end position="235"/>
    </location>
</feature>
<dbReference type="OrthoDB" id="1442930at2"/>
<evidence type="ECO:0000256" key="1">
    <source>
        <dbReference type="SAM" id="SignalP"/>
    </source>
</evidence>
<dbReference type="AlphaFoldDB" id="A0A086A6U9"/>
<gene>
    <name evidence="2" type="ORF">IW15_12745</name>
</gene>
<name>A0A086A6U9_9FLAO</name>
<reference evidence="2 3" key="1">
    <citation type="submission" date="2014-07" db="EMBL/GenBank/DDBJ databases">
        <title>Genome of Chryseobacterium soli DSM 19298.</title>
        <authorList>
            <person name="Stropko S.J."/>
            <person name="Pipes S.E."/>
            <person name="Newman J."/>
        </authorList>
    </citation>
    <scope>NUCLEOTIDE SEQUENCE [LARGE SCALE GENOMIC DNA]</scope>
    <source>
        <strain evidence="2 3">DSM 19298</strain>
    </source>
</reference>
<evidence type="ECO:0000313" key="3">
    <source>
        <dbReference type="Proteomes" id="UP000028705"/>
    </source>
</evidence>
<proteinExistence type="predicted"/>